<proteinExistence type="predicted"/>
<evidence type="ECO:0000313" key="1">
    <source>
        <dbReference type="EMBL" id="KKL11709.1"/>
    </source>
</evidence>
<protein>
    <submittedName>
        <fullName evidence="1">Uncharacterized protein</fullName>
    </submittedName>
</protein>
<accession>A0A0F9AQ77</accession>
<dbReference type="AlphaFoldDB" id="A0A0F9AQ77"/>
<name>A0A0F9AQ77_9ZZZZ</name>
<gene>
    <name evidence="1" type="ORF">LCGC14_2543060</name>
</gene>
<comment type="caution">
    <text evidence="1">The sequence shown here is derived from an EMBL/GenBank/DDBJ whole genome shotgun (WGS) entry which is preliminary data.</text>
</comment>
<organism evidence="1">
    <name type="scientific">marine sediment metagenome</name>
    <dbReference type="NCBI Taxonomy" id="412755"/>
    <lineage>
        <taxon>unclassified sequences</taxon>
        <taxon>metagenomes</taxon>
        <taxon>ecological metagenomes</taxon>
    </lineage>
</organism>
<dbReference type="EMBL" id="LAZR01041544">
    <property type="protein sequence ID" value="KKL11709.1"/>
    <property type="molecule type" value="Genomic_DNA"/>
</dbReference>
<sequence length="153" mass="17482">MTDFAGEYSEGMDQITEGPHEMGLTKYEWREKDNGASIFLEFTERAPTNRRVSGWFNLFNNMAIEENPGRKQHNDIVLQTFGGLWRAAGIVSKDDFPKPNKEAFEAKLEELNGNLIATVKVIPDTKGVKQDDGTWKRELTGYMTFKTVYPIKK</sequence>
<reference evidence="1" key="1">
    <citation type="journal article" date="2015" name="Nature">
        <title>Complex archaea that bridge the gap between prokaryotes and eukaryotes.</title>
        <authorList>
            <person name="Spang A."/>
            <person name="Saw J.H."/>
            <person name="Jorgensen S.L."/>
            <person name="Zaremba-Niedzwiedzka K."/>
            <person name="Martijn J."/>
            <person name="Lind A.E."/>
            <person name="van Eijk R."/>
            <person name="Schleper C."/>
            <person name="Guy L."/>
            <person name="Ettema T.J."/>
        </authorList>
    </citation>
    <scope>NUCLEOTIDE SEQUENCE</scope>
</reference>